<dbReference type="RefSeq" id="WP_075035964.1">
    <property type="nucleotide sequence ID" value="NZ_FOSB01000003.1"/>
</dbReference>
<dbReference type="Pfam" id="PF00712">
    <property type="entry name" value="DNA_pol3_beta"/>
    <property type="match status" value="1"/>
</dbReference>
<comment type="subcellular location">
    <subcellularLocation>
        <location evidence="1 10">Cytoplasm</location>
    </subcellularLocation>
</comment>
<dbReference type="Gene3D" id="3.70.10.10">
    <property type="match status" value="1"/>
</dbReference>
<dbReference type="Pfam" id="PF02767">
    <property type="entry name" value="DNA_pol3_beta_2"/>
    <property type="match status" value="1"/>
</dbReference>
<organism evidence="14 15">
    <name type="scientific">Halobacillus dabanensis</name>
    <dbReference type="NCBI Taxonomy" id="240302"/>
    <lineage>
        <taxon>Bacteria</taxon>
        <taxon>Bacillati</taxon>
        <taxon>Bacillota</taxon>
        <taxon>Bacilli</taxon>
        <taxon>Bacillales</taxon>
        <taxon>Bacillaceae</taxon>
        <taxon>Halobacillus</taxon>
    </lineage>
</organism>
<evidence type="ECO:0000256" key="9">
    <source>
        <dbReference type="ARBA" id="ARBA00023125"/>
    </source>
</evidence>
<evidence type="ECO:0000259" key="13">
    <source>
        <dbReference type="Pfam" id="PF02768"/>
    </source>
</evidence>
<sequence>MEFFINEKILSEAVADVAAVISQKSTLFILKGIKIEASEDGVRLTGSNSDLIVEKQIPAEKTALEVIHPGTCVLPGSYFQELVKKLPGNVHMKKGSESCVTIHAGDVKTTLSVLSEGEYPRLPELDAGDDFSINGARFLSMIRETMFAVATDGNRPILTGVHLSFSGGTAQAVATNSQRLAMVKQDIDIETENSCTVPKTALKQMLKLFRSSKQTVRIWFTDHYIQVKSSGTSITSRLLDGRYPNVADLIPNETKTVIIVDRLRLMEAVDRAGLFATEWRNHNVHLKFIEGNRLRISSYTPQIGNIEEVIRVNKCSGDDLVDVYVDGTFLLDALKVIHGKKVDIRFHDFMKPMVIQGEGDESQVHLISPVRA</sequence>
<keyword evidence="6 10" id="KW-0548">Nucleotidyltransferase</keyword>
<feature type="domain" description="DNA polymerase III beta sliding clamp central" evidence="12">
    <location>
        <begin position="133"/>
        <end position="245"/>
    </location>
</feature>
<evidence type="ECO:0000256" key="8">
    <source>
        <dbReference type="ARBA" id="ARBA00022932"/>
    </source>
</evidence>
<dbReference type="AlphaFoldDB" id="A0A1I3THT4"/>
<evidence type="ECO:0000259" key="11">
    <source>
        <dbReference type="Pfam" id="PF00712"/>
    </source>
</evidence>
<evidence type="ECO:0000256" key="10">
    <source>
        <dbReference type="PIRNR" id="PIRNR000804"/>
    </source>
</evidence>
<dbReference type="InterPro" id="IPR046938">
    <property type="entry name" value="DNA_clamp_sf"/>
</dbReference>
<dbReference type="CDD" id="cd00140">
    <property type="entry name" value="beta_clamp"/>
    <property type="match status" value="1"/>
</dbReference>
<evidence type="ECO:0000256" key="1">
    <source>
        <dbReference type="ARBA" id="ARBA00004496"/>
    </source>
</evidence>
<evidence type="ECO:0000313" key="14">
    <source>
        <dbReference type="EMBL" id="SFJ70082.1"/>
    </source>
</evidence>
<dbReference type="InterPro" id="IPR022635">
    <property type="entry name" value="DNA_polIII_beta_C"/>
</dbReference>
<dbReference type="GO" id="GO:0008408">
    <property type="term" value="F:3'-5' exonuclease activity"/>
    <property type="evidence" value="ECO:0007669"/>
    <property type="project" value="InterPro"/>
</dbReference>
<dbReference type="GO" id="GO:0009360">
    <property type="term" value="C:DNA polymerase III complex"/>
    <property type="evidence" value="ECO:0007669"/>
    <property type="project" value="InterPro"/>
</dbReference>
<dbReference type="NCBIfam" id="TIGR00663">
    <property type="entry name" value="dnan"/>
    <property type="match status" value="1"/>
</dbReference>
<reference evidence="15" key="1">
    <citation type="submission" date="2016-10" db="EMBL/GenBank/DDBJ databases">
        <authorList>
            <person name="Varghese N."/>
            <person name="Submissions S."/>
        </authorList>
    </citation>
    <scope>NUCLEOTIDE SEQUENCE [LARGE SCALE GENOMIC DNA]</scope>
    <source>
        <strain evidence="15">CGMCC 1.3704</strain>
    </source>
</reference>
<dbReference type="GO" id="GO:0005737">
    <property type="term" value="C:cytoplasm"/>
    <property type="evidence" value="ECO:0007669"/>
    <property type="project" value="UniProtKB-SubCell"/>
</dbReference>
<evidence type="ECO:0000259" key="12">
    <source>
        <dbReference type="Pfam" id="PF02767"/>
    </source>
</evidence>
<evidence type="ECO:0000256" key="6">
    <source>
        <dbReference type="ARBA" id="ARBA00022695"/>
    </source>
</evidence>
<keyword evidence="9" id="KW-0238">DNA-binding</keyword>
<comment type="similarity">
    <text evidence="2 10">Belongs to the beta sliding clamp family.</text>
</comment>
<dbReference type="InterPro" id="IPR022637">
    <property type="entry name" value="DNA_polIII_beta_cen"/>
</dbReference>
<dbReference type="Proteomes" id="UP000183557">
    <property type="component" value="Unassembled WGS sequence"/>
</dbReference>
<evidence type="ECO:0000256" key="3">
    <source>
        <dbReference type="ARBA" id="ARBA00021035"/>
    </source>
</evidence>
<keyword evidence="15" id="KW-1185">Reference proteome</keyword>
<dbReference type="Gene3D" id="3.10.150.10">
    <property type="entry name" value="DNA Polymerase III, subunit A, domain 2"/>
    <property type="match status" value="1"/>
</dbReference>
<evidence type="ECO:0000256" key="7">
    <source>
        <dbReference type="ARBA" id="ARBA00022705"/>
    </source>
</evidence>
<dbReference type="EMBL" id="FOSB01000003">
    <property type="protein sequence ID" value="SFJ70082.1"/>
    <property type="molecule type" value="Genomic_DNA"/>
</dbReference>
<dbReference type="GO" id="GO:0006271">
    <property type="term" value="P:DNA strand elongation involved in DNA replication"/>
    <property type="evidence" value="ECO:0007669"/>
    <property type="project" value="TreeGrafter"/>
</dbReference>
<dbReference type="InterPro" id="IPR022634">
    <property type="entry name" value="DNA_polIII_beta_N"/>
</dbReference>
<dbReference type="Pfam" id="PF02768">
    <property type="entry name" value="DNA_pol3_beta_3"/>
    <property type="match status" value="1"/>
</dbReference>
<evidence type="ECO:0000256" key="5">
    <source>
        <dbReference type="ARBA" id="ARBA00022679"/>
    </source>
</evidence>
<dbReference type="InterPro" id="IPR001001">
    <property type="entry name" value="DNA_polIII_beta"/>
</dbReference>
<protein>
    <recommendedName>
        <fullName evidence="3 10">Beta sliding clamp</fullName>
    </recommendedName>
</protein>
<keyword evidence="8 10" id="KW-0239">DNA-directed DNA polymerase</keyword>
<name>A0A1I3THT4_HALDA</name>
<comment type="function">
    <text evidence="10">Confers DNA tethering and processivity to DNA polymerases and other proteins. Acts as a clamp, forming a ring around DNA (a reaction catalyzed by the clamp-loading complex) which diffuses in an ATP-independent manner freely and bidirectionally along dsDNA. Initially characterized for its ability to contact the catalytic subunit of DNA polymerase III (Pol III), a complex, multichain enzyme responsible for most of the replicative synthesis in bacteria; Pol III exhibits 3'-5' exonuclease proofreading activity. The beta chain is required for initiation of replication as well as for processivity of DNA replication.</text>
</comment>
<feature type="domain" description="DNA polymerase III beta sliding clamp N-terminal" evidence="11">
    <location>
        <begin position="1"/>
        <end position="123"/>
    </location>
</feature>
<dbReference type="SMART" id="SM00480">
    <property type="entry name" value="POL3Bc"/>
    <property type="match status" value="1"/>
</dbReference>
<dbReference type="GO" id="GO:0003887">
    <property type="term" value="F:DNA-directed DNA polymerase activity"/>
    <property type="evidence" value="ECO:0007669"/>
    <property type="project" value="UniProtKB-UniRule"/>
</dbReference>
<evidence type="ECO:0000313" key="15">
    <source>
        <dbReference type="Proteomes" id="UP000183557"/>
    </source>
</evidence>
<dbReference type="SUPFAM" id="SSF55979">
    <property type="entry name" value="DNA clamp"/>
    <property type="match status" value="3"/>
</dbReference>
<accession>A0A1I3THT4</accession>
<dbReference type="GO" id="GO:0003677">
    <property type="term" value="F:DNA binding"/>
    <property type="evidence" value="ECO:0007669"/>
    <property type="project" value="UniProtKB-UniRule"/>
</dbReference>
<evidence type="ECO:0000256" key="4">
    <source>
        <dbReference type="ARBA" id="ARBA00022490"/>
    </source>
</evidence>
<keyword evidence="5 10" id="KW-0808">Transferase</keyword>
<keyword evidence="7 10" id="KW-0235">DNA replication</keyword>
<gene>
    <name evidence="14" type="ORF">SAMN04487936_103379</name>
</gene>
<keyword evidence="4 10" id="KW-0963">Cytoplasm</keyword>
<dbReference type="PANTHER" id="PTHR30478">
    <property type="entry name" value="DNA POLYMERASE III SUBUNIT BETA"/>
    <property type="match status" value="1"/>
</dbReference>
<feature type="domain" description="DNA polymerase III beta sliding clamp C-terminal" evidence="13">
    <location>
        <begin position="249"/>
        <end position="371"/>
    </location>
</feature>
<dbReference type="PANTHER" id="PTHR30478:SF0">
    <property type="entry name" value="BETA SLIDING CLAMP"/>
    <property type="match status" value="1"/>
</dbReference>
<proteinExistence type="inferred from homology"/>
<dbReference type="PIRSF" id="PIRSF000804">
    <property type="entry name" value="DNA_pol_III_b"/>
    <property type="match status" value="1"/>
</dbReference>
<comment type="subunit">
    <text evidence="10">Forms a ring-shaped head-to-tail homodimer around DNA.</text>
</comment>
<dbReference type="OrthoDB" id="8421503at2"/>
<evidence type="ECO:0000256" key="2">
    <source>
        <dbReference type="ARBA" id="ARBA00010752"/>
    </source>
</evidence>